<dbReference type="Pfam" id="PF00704">
    <property type="entry name" value="Glyco_hydro_18"/>
    <property type="match status" value="1"/>
</dbReference>
<dbReference type="SMART" id="SM00636">
    <property type="entry name" value="Glyco_18"/>
    <property type="match status" value="1"/>
</dbReference>
<dbReference type="Gene3D" id="3.10.50.10">
    <property type="match status" value="1"/>
</dbReference>
<evidence type="ECO:0000256" key="1">
    <source>
        <dbReference type="ARBA" id="ARBA00000822"/>
    </source>
</evidence>
<dbReference type="EMBL" id="LFZO01000037">
    <property type="protein sequence ID" value="KXT16412.1"/>
    <property type="molecule type" value="Genomic_DNA"/>
</dbReference>
<dbReference type="InterPro" id="IPR017853">
    <property type="entry name" value="GH"/>
</dbReference>
<reference evidence="14 15" key="1">
    <citation type="submission" date="2015-07" db="EMBL/GenBank/DDBJ databases">
        <title>Comparative genomics of the Sigatoka disease complex on banana suggests a link between parallel evolutionary changes in Pseudocercospora fijiensis and Pseudocercospora eumusae and increased virulence on the banana host.</title>
        <authorList>
            <person name="Chang T.-C."/>
            <person name="Salvucci A."/>
            <person name="Crous P.W."/>
            <person name="Stergiopoulos I."/>
        </authorList>
    </citation>
    <scope>NUCLEOTIDE SEQUENCE [LARGE SCALE GENOMIC DNA]</scope>
    <source>
        <strain evidence="14 15">CBS 116634</strain>
    </source>
</reference>
<keyword evidence="8" id="KW-0325">Glycoprotein</keyword>
<keyword evidence="9" id="KW-0119">Carbohydrate metabolism</keyword>
<dbReference type="PROSITE" id="PS01095">
    <property type="entry name" value="GH18_1"/>
    <property type="match status" value="1"/>
</dbReference>
<dbReference type="InterPro" id="IPR011583">
    <property type="entry name" value="Chitinase_II/V-like_cat"/>
</dbReference>
<dbReference type="InterPro" id="IPR029070">
    <property type="entry name" value="Chitinase_insertion_sf"/>
</dbReference>
<comment type="similarity">
    <text evidence="3">Belongs to the glycosyl hydrolase 18 family. Chitinase class V subfamily.</text>
</comment>
<dbReference type="GO" id="GO:0000272">
    <property type="term" value="P:polysaccharide catabolic process"/>
    <property type="evidence" value="ECO:0007669"/>
    <property type="project" value="UniProtKB-KW"/>
</dbReference>
<evidence type="ECO:0000256" key="7">
    <source>
        <dbReference type="ARBA" id="ARBA00023024"/>
    </source>
</evidence>
<keyword evidence="11" id="KW-0624">Polysaccharide degradation</keyword>
<dbReference type="InterPro" id="IPR001579">
    <property type="entry name" value="Glyco_hydro_18_chit_AS"/>
</dbReference>
<dbReference type="PANTHER" id="PTHR11177:SF365">
    <property type="entry name" value="ENDOCHITINASE B"/>
    <property type="match status" value="1"/>
</dbReference>
<organism evidence="14 15">
    <name type="scientific">Pseudocercospora musae</name>
    <dbReference type="NCBI Taxonomy" id="113226"/>
    <lineage>
        <taxon>Eukaryota</taxon>
        <taxon>Fungi</taxon>
        <taxon>Dikarya</taxon>
        <taxon>Ascomycota</taxon>
        <taxon>Pezizomycotina</taxon>
        <taxon>Dothideomycetes</taxon>
        <taxon>Dothideomycetidae</taxon>
        <taxon>Mycosphaerellales</taxon>
        <taxon>Mycosphaerellaceae</taxon>
        <taxon>Pseudocercospora</taxon>
    </lineage>
</organism>
<evidence type="ECO:0000256" key="10">
    <source>
        <dbReference type="ARBA" id="ARBA00023295"/>
    </source>
</evidence>
<evidence type="ECO:0000256" key="2">
    <source>
        <dbReference type="ARBA" id="ARBA00004613"/>
    </source>
</evidence>
<dbReference type="FunFam" id="3.10.50.10:FF:000005">
    <property type="entry name" value="Endochitinase B1"/>
    <property type="match status" value="1"/>
</dbReference>
<evidence type="ECO:0000313" key="15">
    <source>
        <dbReference type="Proteomes" id="UP000073492"/>
    </source>
</evidence>
<keyword evidence="7" id="KW-0146">Chitin degradation</keyword>
<dbReference type="GO" id="GO:0008061">
    <property type="term" value="F:chitin binding"/>
    <property type="evidence" value="ECO:0007669"/>
    <property type="project" value="InterPro"/>
</dbReference>
<evidence type="ECO:0000256" key="5">
    <source>
        <dbReference type="ARBA" id="ARBA00022525"/>
    </source>
</evidence>
<sequence length="507" mass="56652">MVAQHSGYRSVAYFVNWAIYGRNHQPQDVPAEKLTHILYAFANVRPDSGEVYLTDGWSDTDKHYPSDSWNDTGNNVYGCVKQLYLLKKQNRNLKILLSIGGWTYSSNFAQPASTDQGRRAFANSAVRLLKDLGFDGLDIDWEYPKCDSEAQDFVKLLYDTRCALEAYSATLPSRPHFLLTVASPAGPSNCHWLKLREMDQYLDFWNMMAYDFAGSWDSTAGHQANIYPSQQRPACTPFSTDFAVRYYIDHGIHPSKIVLGMPLYGRAFQQTDGPGCGYSGVGEGSWENGVWDYKALPRPGAQVCHDQQAIASWCYDPASKTMVSYDTPQVAAQKVQYIKHVGLGGAMWWESSGDRPVVEGESLINITVQGLGGYEGKHMERVNNVLEYPESKYDNLRAVSATSGLMGLPLPQALKLESSLPEAIEKQDRHDCVSSRSRHQLTCHTFASMPLLSPPVRRQSLRLSHLTGESQFKISVAILLNLALMNILSQGIRWLSVEVPGLLLTTE</sequence>
<dbReference type="Gene3D" id="3.20.20.80">
    <property type="entry name" value="Glycosidases"/>
    <property type="match status" value="1"/>
</dbReference>
<evidence type="ECO:0000259" key="13">
    <source>
        <dbReference type="PROSITE" id="PS51910"/>
    </source>
</evidence>
<dbReference type="GO" id="GO:0006032">
    <property type="term" value="P:chitin catabolic process"/>
    <property type="evidence" value="ECO:0007669"/>
    <property type="project" value="UniProtKB-KW"/>
</dbReference>
<evidence type="ECO:0000256" key="4">
    <source>
        <dbReference type="ARBA" id="ARBA00012729"/>
    </source>
</evidence>
<dbReference type="OrthoDB" id="76388at2759"/>
<proteinExistence type="inferred from homology"/>
<evidence type="ECO:0000256" key="8">
    <source>
        <dbReference type="ARBA" id="ARBA00023180"/>
    </source>
</evidence>
<keyword evidence="6 12" id="KW-0378">Hydrolase</keyword>
<dbReference type="GO" id="GO:0008843">
    <property type="term" value="F:endochitinase activity"/>
    <property type="evidence" value="ECO:0007669"/>
    <property type="project" value="UniProtKB-EC"/>
</dbReference>
<keyword evidence="15" id="KW-1185">Reference proteome</keyword>
<evidence type="ECO:0000313" key="14">
    <source>
        <dbReference type="EMBL" id="KXT16412.1"/>
    </source>
</evidence>
<dbReference type="FunFam" id="3.20.20.80:FF:000095">
    <property type="entry name" value="Endochitinase B1"/>
    <property type="match status" value="1"/>
</dbReference>
<dbReference type="InterPro" id="IPR050314">
    <property type="entry name" value="Glycosyl_Hydrlase_18"/>
</dbReference>
<gene>
    <name evidence="14" type="ORF">AC579_5137</name>
</gene>
<dbReference type="EC" id="3.2.1.14" evidence="4"/>
<keyword evidence="5" id="KW-0964">Secreted</keyword>
<comment type="catalytic activity">
    <reaction evidence="1">
        <text>Random endo-hydrolysis of N-acetyl-beta-D-glucosaminide (1-&gt;4)-beta-linkages in chitin and chitodextrins.</text>
        <dbReference type="EC" id="3.2.1.14"/>
    </reaction>
</comment>
<dbReference type="Proteomes" id="UP000073492">
    <property type="component" value="Unassembled WGS sequence"/>
</dbReference>
<dbReference type="SUPFAM" id="SSF54556">
    <property type="entry name" value="Chitinase insertion domain"/>
    <property type="match status" value="1"/>
</dbReference>
<dbReference type="PROSITE" id="PS51910">
    <property type="entry name" value="GH18_2"/>
    <property type="match status" value="1"/>
</dbReference>
<dbReference type="STRING" id="113226.A0A139IP88"/>
<keyword evidence="10 12" id="KW-0326">Glycosidase</keyword>
<evidence type="ECO:0000256" key="11">
    <source>
        <dbReference type="ARBA" id="ARBA00023326"/>
    </source>
</evidence>
<evidence type="ECO:0000256" key="9">
    <source>
        <dbReference type="ARBA" id="ARBA00023277"/>
    </source>
</evidence>
<comment type="caution">
    <text evidence="14">The sequence shown here is derived from an EMBL/GenBank/DDBJ whole genome shotgun (WGS) entry which is preliminary data.</text>
</comment>
<evidence type="ECO:0000256" key="3">
    <source>
        <dbReference type="ARBA" id="ARBA00008682"/>
    </source>
</evidence>
<evidence type="ECO:0000256" key="12">
    <source>
        <dbReference type="RuleBase" id="RU000489"/>
    </source>
</evidence>
<dbReference type="PANTHER" id="PTHR11177">
    <property type="entry name" value="CHITINASE"/>
    <property type="match status" value="1"/>
</dbReference>
<comment type="subcellular location">
    <subcellularLocation>
        <location evidence="2">Secreted</location>
    </subcellularLocation>
</comment>
<name>A0A139IP88_9PEZI</name>
<dbReference type="InterPro" id="IPR001223">
    <property type="entry name" value="Glyco_hydro18_cat"/>
</dbReference>
<dbReference type="AlphaFoldDB" id="A0A139IP88"/>
<dbReference type="CDD" id="cd06548">
    <property type="entry name" value="GH18_chitinase"/>
    <property type="match status" value="1"/>
</dbReference>
<accession>A0A139IP88</accession>
<evidence type="ECO:0000256" key="6">
    <source>
        <dbReference type="ARBA" id="ARBA00022801"/>
    </source>
</evidence>
<dbReference type="SUPFAM" id="SSF51445">
    <property type="entry name" value="(Trans)glycosidases"/>
    <property type="match status" value="1"/>
</dbReference>
<protein>
    <recommendedName>
        <fullName evidence="4">chitinase</fullName>
        <ecNumber evidence="4">3.2.1.14</ecNumber>
    </recommendedName>
</protein>
<dbReference type="GO" id="GO:0005576">
    <property type="term" value="C:extracellular region"/>
    <property type="evidence" value="ECO:0007669"/>
    <property type="project" value="UniProtKB-SubCell"/>
</dbReference>
<feature type="domain" description="GH18" evidence="13">
    <location>
        <begin position="8"/>
        <end position="374"/>
    </location>
</feature>